<keyword evidence="4" id="KW-1185">Reference proteome</keyword>
<accession>A0A5M3W4C1</accession>
<evidence type="ECO:0000256" key="1">
    <source>
        <dbReference type="SAM" id="MobiDB-lite"/>
    </source>
</evidence>
<comment type="caution">
    <text evidence="3">The sequence shown here is derived from an EMBL/GenBank/DDBJ whole genome shotgun (WGS) entry which is preliminary data.</text>
</comment>
<dbReference type="Pfam" id="PF13518">
    <property type="entry name" value="HTH_28"/>
    <property type="match status" value="1"/>
</dbReference>
<dbReference type="GO" id="GO:0015074">
    <property type="term" value="P:DNA integration"/>
    <property type="evidence" value="ECO:0007669"/>
    <property type="project" value="InterPro"/>
</dbReference>
<dbReference type="EMBL" id="BLAD01000055">
    <property type="protein sequence ID" value="GES02011.1"/>
    <property type="molecule type" value="Genomic_DNA"/>
</dbReference>
<protein>
    <submittedName>
        <fullName evidence="3">Transposase</fullName>
    </submittedName>
</protein>
<evidence type="ECO:0000259" key="2">
    <source>
        <dbReference type="PROSITE" id="PS50994"/>
    </source>
</evidence>
<dbReference type="InterPro" id="IPR015378">
    <property type="entry name" value="Transposase-like_Mu_C"/>
</dbReference>
<dbReference type="InterPro" id="IPR001584">
    <property type="entry name" value="Integrase_cat-core"/>
</dbReference>
<evidence type="ECO:0000313" key="4">
    <source>
        <dbReference type="Proteomes" id="UP000334990"/>
    </source>
</evidence>
<name>A0A5M3W4C1_9ACTN</name>
<feature type="region of interest" description="Disordered" evidence="1">
    <location>
        <begin position="444"/>
        <end position="484"/>
    </location>
</feature>
<evidence type="ECO:0000313" key="3">
    <source>
        <dbReference type="EMBL" id="GES02011.1"/>
    </source>
</evidence>
<dbReference type="RefSeq" id="WP_218034385.1">
    <property type="nucleotide sequence ID" value="NZ_BAAABN010000121.1"/>
</dbReference>
<sequence length="484" mass="53754">MTKADEEARRRAERARRMALFRYEVIQDLIDPALSTRQRGVRARALAQATHTDPFGNTMRISRNTLDRWVRWWREGGFEALVPVPAKVPLRTDAHVLELAAALKREKPERTAAQVRRIMIAAQGWAPSTRTLQRLFEREELGGLPAAETEAFGRFEATRPNELWTGDALHGPLLGGRKTYLFAFIDDHSRAVMAARFGFSEDVVRLAAALRPALAARGVPDSVYVDNGSAFVDSWLLRGCASLGIKLVHSTPGRPQGRGKIERFFRTVREQFLVEFGGDATTAADDLAGLNRLLVAWIETDYHVRVHSQTGAAPLKRWQHGITEPLPRPTPAQLREAFKWSQLRVVAKTATVSLHGNTYQVDAALVGRQVELVFDPFDLNLVEVRYEGRSFGAALPFTIKRHSHPKARPETLGEHTEPAPTGIDYLALMGAAHDERLAEKINYSALFEPGPPPRTGDTDPGPTPTAHHSDASNDTGGEQDSDRQ</sequence>
<dbReference type="PANTHER" id="PTHR35004">
    <property type="entry name" value="TRANSPOSASE RV3428C-RELATED"/>
    <property type="match status" value="1"/>
</dbReference>
<reference evidence="3 4" key="1">
    <citation type="submission" date="2019-10" db="EMBL/GenBank/DDBJ databases">
        <title>Whole genome shotgun sequence of Acrocarpospora corrugata NBRC 13972.</title>
        <authorList>
            <person name="Ichikawa N."/>
            <person name="Kimura A."/>
            <person name="Kitahashi Y."/>
            <person name="Komaki H."/>
            <person name="Oguchi A."/>
        </authorList>
    </citation>
    <scope>NUCLEOTIDE SEQUENCE [LARGE SCALE GENOMIC DNA]</scope>
    <source>
        <strain evidence="3 4">NBRC 13972</strain>
    </source>
</reference>
<dbReference type="Gene3D" id="3.30.420.10">
    <property type="entry name" value="Ribonuclease H-like superfamily/Ribonuclease H"/>
    <property type="match status" value="1"/>
</dbReference>
<dbReference type="Proteomes" id="UP000334990">
    <property type="component" value="Unassembled WGS sequence"/>
</dbReference>
<dbReference type="Pfam" id="PF09299">
    <property type="entry name" value="Mu-transpos_C"/>
    <property type="match status" value="1"/>
</dbReference>
<dbReference type="PROSITE" id="PS50994">
    <property type="entry name" value="INTEGRASE"/>
    <property type="match status" value="1"/>
</dbReference>
<dbReference type="PANTHER" id="PTHR35004:SF6">
    <property type="entry name" value="TRANSPOSASE"/>
    <property type="match status" value="1"/>
</dbReference>
<proteinExistence type="predicted"/>
<dbReference type="InterPro" id="IPR009057">
    <property type="entry name" value="Homeodomain-like_sf"/>
</dbReference>
<dbReference type="AlphaFoldDB" id="A0A5M3W4C1"/>
<dbReference type="GO" id="GO:0003676">
    <property type="term" value="F:nucleic acid binding"/>
    <property type="evidence" value="ECO:0007669"/>
    <property type="project" value="InterPro"/>
</dbReference>
<dbReference type="InterPro" id="IPR012337">
    <property type="entry name" value="RNaseH-like_sf"/>
</dbReference>
<gene>
    <name evidence="3" type="ORF">Acor_40760</name>
</gene>
<dbReference type="SUPFAM" id="SSF53098">
    <property type="entry name" value="Ribonuclease H-like"/>
    <property type="match status" value="1"/>
</dbReference>
<dbReference type="Pfam" id="PF00665">
    <property type="entry name" value="rve"/>
    <property type="match status" value="1"/>
</dbReference>
<dbReference type="SUPFAM" id="SSF46689">
    <property type="entry name" value="Homeodomain-like"/>
    <property type="match status" value="1"/>
</dbReference>
<dbReference type="InterPro" id="IPR036397">
    <property type="entry name" value="RNaseH_sf"/>
</dbReference>
<organism evidence="3 4">
    <name type="scientific">Acrocarpospora corrugata</name>
    <dbReference type="NCBI Taxonomy" id="35763"/>
    <lineage>
        <taxon>Bacteria</taxon>
        <taxon>Bacillati</taxon>
        <taxon>Actinomycetota</taxon>
        <taxon>Actinomycetes</taxon>
        <taxon>Streptosporangiales</taxon>
        <taxon>Streptosporangiaceae</taxon>
        <taxon>Acrocarpospora</taxon>
    </lineage>
</organism>
<dbReference type="InterPro" id="IPR055247">
    <property type="entry name" value="InsJ-like_HTH"/>
</dbReference>
<feature type="domain" description="Integrase catalytic" evidence="2">
    <location>
        <begin position="156"/>
        <end position="322"/>
    </location>
</feature>